<sequence>MAPVRCEHMSLSNKQGNIVNMFVTTDELQKRFGFDDEWLLVHRVDLHNGLRRTAEAGFGGRAPKIHLGCGVESLDPSAGKVMLADGREFHADVIIGADGVHSRTVHSVAAEPQKKISTRQTCFRFLVPTDKLSSNPSAKALVDRIGLKGLHAFRSKTEQLVLYPCRSGSLINCAAFLPTDDYDDDIGESSWLNSSQHSDLMAAVESYGPELRELCSLAEDVKLWSLVSRDPPRSFVKGKVALVGDAGHPMLPHMGQGGAQAFEDAAALGALLPADTTPEQVAERLRMYNDVRYEHAVTIMFLSRVGEQFQEVVMGDLRRFVPSARMPEDMFEYSWCSYPTRDAERALASASN</sequence>
<keyword evidence="8" id="KW-1185">Reference proteome</keyword>
<dbReference type="PANTHER" id="PTHR13789:SF215">
    <property type="entry name" value="FAD-BINDING DOMAIN-CONTAINING PROTEIN-RELATED"/>
    <property type="match status" value="1"/>
</dbReference>
<dbReference type="OrthoDB" id="9993796at2759"/>
<dbReference type="RefSeq" id="XP_018031549.1">
    <property type="nucleotide sequence ID" value="XM_018179366.1"/>
</dbReference>
<dbReference type="GO" id="GO:0071949">
    <property type="term" value="F:FAD binding"/>
    <property type="evidence" value="ECO:0007669"/>
    <property type="project" value="InterPro"/>
</dbReference>
<organism evidence="7 8">
    <name type="scientific">Paraphaeosphaeria sporulosa</name>
    <dbReference type="NCBI Taxonomy" id="1460663"/>
    <lineage>
        <taxon>Eukaryota</taxon>
        <taxon>Fungi</taxon>
        <taxon>Dikarya</taxon>
        <taxon>Ascomycota</taxon>
        <taxon>Pezizomycotina</taxon>
        <taxon>Dothideomycetes</taxon>
        <taxon>Pleosporomycetidae</taxon>
        <taxon>Pleosporales</taxon>
        <taxon>Massarineae</taxon>
        <taxon>Didymosphaeriaceae</taxon>
        <taxon>Paraphaeosphaeria</taxon>
    </lineage>
</organism>
<evidence type="ECO:0000313" key="8">
    <source>
        <dbReference type="Proteomes" id="UP000077069"/>
    </source>
</evidence>
<dbReference type="SUPFAM" id="SSF51905">
    <property type="entry name" value="FAD/NAD(P)-binding domain"/>
    <property type="match status" value="1"/>
</dbReference>
<dbReference type="InterPro" id="IPR036188">
    <property type="entry name" value="FAD/NAD-bd_sf"/>
</dbReference>
<dbReference type="GeneID" id="28762852"/>
<dbReference type="InterPro" id="IPR050493">
    <property type="entry name" value="FAD-dep_Monooxygenase_BioMet"/>
</dbReference>
<dbReference type="GO" id="GO:0004497">
    <property type="term" value="F:monooxygenase activity"/>
    <property type="evidence" value="ECO:0007669"/>
    <property type="project" value="UniProtKB-KW"/>
</dbReference>
<comment type="similarity">
    <text evidence="1">Belongs to the paxM FAD-dependent monooxygenase family.</text>
</comment>
<dbReference type="STRING" id="1460663.A0A177C067"/>
<keyword evidence="5 7" id="KW-0503">Monooxygenase</keyword>
<keyword evidence="3" id="KW-0274">FAD</keyword>
<evidence type="ECO:0000256" key="4">
    <source>
        <dbReference type="ARBA" id="ARBA00023002"/>
    </source>
</evidence>
<accession>A0A177C067</accession>
<keyword evidence="2" id="KW-0285">Flavoprotein</keyword>
<dbReference type="Proteomes" id="UP000077069">
    <property type="component" value="Unassembled WGS sequence"/>
</dbReference>
<evidence type="ECO:0000256" key="2">
    <source>
        <dbReference type="ARBA" id="ARBA00022630"/>
    </source>
</evidence>
<name>A0A177C067_9PLEO</name>
<feature type="domain" description="FAD-binding" evidence="6">
    <location>
        <begin position="87"/>
        <end position="297"/>
    </location>
</feature>
<dbReference type="Pfam" id="PF01494">
    <property type="entry name" value="FAD_binding_3"/>
    <property type="match status" value="1"/>
</dbReference>
<evidence type="ECO:0000256" key="5">
    <source>
        <dbReference type="ARBA" id="ARBA00023033"/>
    </source>
</evidence>
<dbReference type="AlphaFoldDB" id="A0A177C067"/>
<dbReference type="InterPro" id="IPR002938">
    <property type="entry name" value="FAD-bd"/>
</dbReference>
<keyword evidence="4" id="KW-0560">Oxidoreductase</keyword>
<dbReference type="SUPFAM" id="SSF54373">
    <property type="entry name" value="FAD-linked reductases, C-terminal domain"/>
    <property type="match status" value="1"/>
</dbReference>
<gene>
    <name evidence="7" type="ORF">CC84DRAFT_1168317</name>
</gene>
<protein>
    <submittedName>
        <fullName evidence="7">Monooxygenase</fullName>
    </submittedName>
</protein>
<evidence type="ECO:0000256" key="1">
    <source>
        <dbReference type="ARBA" id="ARBA00007992"/>
    </source>
</evidence>
<dbReference type="PANTHER" id="PTHR13789">
    <property type="entry name" value="MONOOXYGENASE"/>
    <property type="match status" value="1"/>
</dbReference>
<evidence type="ECO:0000313" key="7">
    <source>
        <dbReference type="EMBL" id="OAG01184.1"/>
    </source>
</evidence>
<dbReference type="PRINTS" id="PR00420">
    <property type="entry name" value="RNGMNOXGNASE"/>
</dbReference>
<evidence type="ECO:0000256" key="3">
    <source>
        <dbReference type="ARBA" id="ARBA00022827"/>
    </source>
</evidence>
<reference evidence="7 8" key="1">
    <citation type="submission" date="2016-05" db="EMBL/GenBank/DDBJ databases">
        <title>Comparative analysis of secretome profiles of manganese(II)-oxidizing ascomycete fungi.</title>
        <authorList>
            <consortium name="DOE Joint Genome Institute"/>
            <person name="Zeiner C.A."/>
            <person name="Purvine S.O."/>
            <person name="Zink E.M."/>
            <person name="Wu S."/>
            <person name="Pasa-Tolic L."/>
            <person name="Chaput D.L."/>
            <person name="Haridas S."/>
            <person name="Grigoriev I.V."/>
            <person name="Santelli C.M."/>
            <person name="Hansel C.M."/>
        </authorList>
    </citation>
    <scope>NUCLEOTIDE SEQUENCE [LARGE SCALE GENOMIC DNA]</scope>
    <source>
        <strain evidence="7 8">AP3s5-JAC2a</strain>
    </source>
</reference>
<dbReference type="Gene3D" id="3.50.50.60">
    <property type="entry name" value="FAD/NAD(P)-binding domain"/>
    <property type="match status" value="1"/>
</dbReference>
<dbReference type="EMBL" id="KV441558">
    <property type="protein sequence ID" value="OAG01184.1"/>
    <property type="molecule type" value="Genomic_DNA"/>
</dbReference>
<proteinExistence type="inferred from homology"/>
<dbReference type="InParanoid" id="A0A177C067"/>
<evidence type="ECO:0000259" key="6">
    <source>
        <dbReference type="Pfam" id="PF01494"/>
    </source>
</evidence>